<dbReference type="SUPFAM" id="SSF52172">
    <property type="entry name" value="CheY-like"/>
    <property type="match status" value="1"/>
</dbReference>
<dbReference type="PROSITE" id="PS01124">
    <property type="entry name" value="HTH_ARAC_FAMILY_2"/>
    <property type="match status" value="1"/>
</dbReference>
<keyword evidence="1" id="KW-0805">Transcription regulation</keyword>
<comment type="caution">
    <text evidence="7">The sequence shown here is derived from an EMBL/GenBank/DDBJ whole genome shotgun (WGS) entry which is preliminary data.</text>
</comment>
<evidence type="ECO:0000259" key="6">
    <source>
        <dbReference type="PROSITE" id="PS50110"/>
    </source>
</evidence>
<dbReference type="RefSeq" id="WP_171633756.1">
    <property type="nucleotide sequence ID" value="NZ_WHNY01000067.1"/>
</dbReference>
<dbReference type="Gene3D" id="3.40.50.2300">
    <property type="match status" value="1"/>
</dbReference>
<evidence type="ECO:0000256" key="1">
    <source>
        <dbReference type="ARBA" id="ARBA00023015"/>
    </source>
</evidence>
<evidence type="ECO:0000313" key="8">
    <source>
        <dbReference type="Proteomes" id="UP000653578"/>
    </source>
</evidence>
<dbReference type="Pfam" id="PF00072">
    <property type="entry name" value="Response_reg"/>
    <property type="match status" value="1"/>
</dbReference>
<feature type="domain" description="Response regulatory" evidence="6">
    <location>
        <begin position="2"/>
        <end position="119"/>
    </location>
</feature>
<dbReference type="Gene3D" id="1.10.10.60">
    <property type="entry name" value="Homeodomain-like"/>
    <property type="match status" value="2"/>
</dbReference>
<reference evidence="7 8" key="1">
    <citation type="submission" date="2019-10" db="EMBL/GenBank/DDBJ databases">
        <title>Description of Paenibacillus humi sp. nov.</title>
        <authorList>
            <person name="Carlier A."/>
            <person name="Qi S."/>
        </authorList>
    </citation>
    <scope>NUCLEOTIDE SEQUENCE [LARGE SCALE GENOMIC DNA]</scope>
    <source>
        <strain evidence="7 8">LMG 31461</strain>
    </source>
</reference>
<dbReference type="SUPFAM" id="SSF46689">
    <property type="entry name" value="Homeodomain-like"/>
    <property type="match status" value="1"/>
</dbReference>
<evidence type="ECO:0000256" key="2">
    <source>
        <dbReference type="ARBA" id="ARBA00023125"/>
    </source>
</evidence>
<evidence type="ECO:0000256" key="4">
    <source>
        <dbReference type="PROSITE-ProRule" id="PRU00169"/>
    </source>
</evidence>
<dbReference type="CDD" id="cd17536">
    <property type="entry name" value="REC_YesN-like"/>
    <property type="match status" value="1"/>
</dbReference>
<dbReference type="SMART" id="SM00342">
    <property type="entry name" value="HTH_ARAC"/>
    <property type="match status" value="1"/>
</dbReference>
<feature type="modified residue" description="4-aspartylphosphate" evidence="4">
    <location>
        <position position="54"/>
    </location>
</feature>
<evidence type="ECO:0000313" key="7">
    <source>
        <dbReference type="EMBL" id="NOU67051.1"/>
    </source>
</evidence>
<name>A0ABX1XGB5_9BACL</name>
<dbReference type="InterPro" id="IPR001789">
    <property type="entry name" value="Sig_transdc_resp-reg_receiver"/>
</dbReference>
<keyword evidence="4" id="KW-0597">Phosphoprotein</keyword>
<organism evidence="7 8">
    <name type="scientific">Paenibacillus plantarum</name>
    <dbReference type="NCBI Taxonomy" id="2654975"/>
    <lineage>
        <taxon>Bacteria</taxon>
        <taxon>Bacillati</taxon>
        <taxon>Bacillota</taxon>
        <taxon>Bacilli</taxon>
        <taxon>Bacillales</taxon>
        <taxon>Paenibacillaceae</taxon>
        <taxon>Paenibacillus</taxon>
    </lineage>
</organism>
<keyword evidence="3" id="KW-0804">Transcription</keyword>
<keyword evidence="2" id="KW-0238">DNA-binding</keyword>
<dbReference type="Proteomes" id="UP000653578">
    <property type="component" value="Unassembled WGS sequence"/>
</dbReference>
<dbReference type="InterPro" id="IPR011006">
    <property type="entry name" value="CheY-like_superfamily"/>
</dbReference>
<dbReference type="Pfam" id="PF12833">
    <property type="entry name" value="HTH_18"/>
    <property type="match status" value="1"/>
</dbReference>
<accession>A0ABX1XGB5</accession>
<dbReference type="EMBL" id="WHNY01000067">
    <property type="protein sequence ID" value="NOU67051.1"/>
    <property type="molecule type" value="Genomic_DNA"/>
</dbReference>
<dbReference type="PRINTS" id="PR00032">
    <property type="entry name" value="HTHARAC"/>
</dbReference>
<feature type="domain" description="HTH araC/xylS-type" evidence="5">
    <location>
        <begin position="413"/>
        <end position="512"/>
    </location>
</feature>
<dbReference type="InterPro" id="IPR009057">
    <property type="entry name" value="Homeodomain-like_sf"/>
</dbReference>
<dbReference type="InterPro" id="IPR020449">
    <property type="entry name" value="Tscrpt_reg_AraC-type_HTH"/>
</dbReference>
<dbReference type="PANTHER" id="PTHR43280">
    <property type="entry name" value="ARAC-FAMILY TRANSCRIPTIONAL REGULATOR"/>
    <property type="match status" value="1"/>
</dbReference>
<dbReference type="PANTHER" id="PTHR43280:SF2">
    <property type="entry name" value="HTH-TYPE TRANSCRIPTIONAL REGULATOR EXSA"/>
    <property type="match status" value="1"/>
</dbReference>
<sequence>MKLLLVEDEQLIRKGILMKTDWQQYGINEVKHADNGRDAVHIAEQFRPDILLTDIRMPWMDGIEAARCIRKFCPKMRIIFMSGFSDKEYLKAAISLQAVHYVEKPIHPDELNEAVRNASIMVMNDQRADMGEEESIPLIKREIAALLFSPEYPSEKLARLLPLLGFQVPDAISCVCSVLKWHQPIDQPDHLLGELEDAAHQIDMDCFSILKDDHHLVIHLLIHSEQGFPFNDKLQRWIDDVLSRLPKSPGYHLAVGSKVNRMDQLYASYLSSVVYLQRGFYQPPNSVIRETSHSRKDGFFLDDDRSGAFALTLQQDGSHQAQAWLSKLMSDIQKRPDTLVSYTKGIYLQLYQTVQQIGKENGIPAFKQEMALGTYVERLYASQTLEELQLLLSGELDVLFDYLESRKGNSIIRLVTTYIERNYRNRQLSLTEISDYVGVTVPHLCSVFKEGTGMTIKHFLSEYRIDRAKELLANKELKLFDIALQVGYGDGEYFSKIFKKITNLQPSEYRKRIADV</sequence>
<keyword evidence="8" id="KW-1185">Reference proteome</keyword>
<evidence type="ECO:0000256" key="3">
    <source>
        <dbReference type="ARBA" id="ARBA00023163"/>
    </source>
</evidence>
<evidence type="ECO:0000259" key="5">
    <source>
        <dbReference type="PROSITE" id="PS01124"/>
    </source>
</evidence>
<dbReference type="InterPro" id="IPR018060">
    <property type="entry name" value="HTH_AraC"/>
</dbReference>
<gene>
    <name evidence="7" type="ORF">GC096_23700</name>
</gene>
<dbReference type="SMART" id="SM00448">
    <property type="entry name" value="REC"/>
    <property type="match status" value="1"/>
</dbReference>
<proteinExistence type="predicted"/>
<dbReference type="PROSITE" id="PS50110">
    <property type="entry name" value="RESPONSE_REGULATORY"/>
    <property type="match status" value="1"/>
</dbReference>
<protein>
    <submittedName>
        <fullName evidence="7">Response regulator</fullName>
    </submittedName>
</protein>